<dbReference type="GO" id="GO:0016787">
    <property type="term" value="F:hydrolase activity"/>
    <property type="evidence" value="ECO:0007669"/>
    <property type="project" value="UniProtKB-KW"/>
</dbReference>
<evidence type="ECO:0000313" key="7">
    <source>
        <dbReference type="Proteomes" id="UP000193944"/>
    </source>
</evidence>
<keyword evidence="2" id="KW-0677">Repeat</keyword>
<dbReference type="PROSITE" id="PS51763">
    <property type="entry name" value="CBM10"/>
    <property type="match status" value="3"/>
</dbReference>
<dbReference type="EMBL" id="MCFG01000048">
    <property type="protein sequence ID" value="ORX84658.1"/>
    <property type="molecule type" value="Genomic_DNA"/>
</dbReference>
<dbReference type="AlphaFoldDB" id="A0A1Y1XFX8"/>
<feature type="domain" description="CBM10" evidence="5">
    <location>
        <begin position="20"/>
        <end position="60"/>
    </location>
</feature>
<keyword evidence="1 4" id="KW-0732">Signal</keyword>
<accession>A0A1Y1XFX8</accession>
<dbReference type="SUPFAM" id="SSF64571">
    <property type="entry name" value="Cellulose docking domain, dockering"/>
    <property type="match status" value="2"/>
</dbReference>
<feature type="chain" id="PRO_5012146672" description="CBM10 domain-containing protein" evidence="4">
    <location>
        <begin position="21"/>
        <end position="420"/>
    </location>
</feature>
<reference evidence="6 7" key="2">
    <citation type="submission" date="2016-08" db="EMBL/GenBank/DDBJ databases">
        <title>Pervasive Adenine N6-methylation of Active Genes in Fungi.</title>
        <authorList>
            <consortium name="DOE Joint Genome Institute"/>
            <person name="Mondo S.J."/>
            <person name="Dannebaum R.O."/>
            <person name="Kuo R.C."/>
            <person name="Labutti K."/>
            <person name="Haridas S."/>
            <person name="Kuo A."/>
            <person name="Salamov A."/>
            <person name="Ahrendt S.R."/>
            <person name="Lipzen A."/>
            <person name="Sullivan W."/>
            <person name="Andreopoulos W.B."/>
            <person name="Clum A."/>
            <person name="Lindquist E."/>
            <person name="Daum C."/>
            <person name="Ramamoorthy G.K."/>
            <person name="Gryganskyi A."/>
            <person name="Culley D."/>
            <person name="Magnuson J.K."/>
            <person name="James T.Y."/>
            <person name="O'Malley M.A."/>
            <person name="Stajich J.E."/>
            <person name="Spatafora J.W."/>
            <person name="Visel A."/>
            <person name="Grigoriev I.V."/>
        </authorList>
    </citation>
    <scope>NUCLEOTIDE SEQUENCE [LARGE SCALE GENOMIC DNA]</scope>
    <source>
        <strain evidence="6 7">S4</strain>
    </source>
</reference>
<feature type="signal peptide" evidence="4">
    <location>
        <begin position="1"/>
        <end position="20"/>
    </location>
</feature>
<evidence type="ECO:0000256" key="1">
    <source>
        <dbReference type="ARBA" id="ARBA00022729"/>
    </source>
</evidence>
<feature type="domain" description="CBM10" evidence="5">
    <location>
        <begin position="380"/>
        <end position="419"/>
    </location>
</feature>
<evidence type="ECO:0000256" key="3">
    <source>
        <dbReference type="ARBA" id="ARBA00022801"/>
    </source>
</evidence>
<keyword evidence="3" id="KW-0378">Hydrolase</keyword>
<keyword evidence="7" id="KW-1185">Reference proteome</keyword>
<evidence type="ECO:0000313" key="6">
    <source>
        <dbReference type="EMBL" id="ORX84658.1"/>
    </source>
</evidence>
<dbReference type="InterPro" id="IPR009034">
    <property type="entry name" value="Dockerin_dom_fun_sf"/>
</dbReference>
<feature type="domain" description="CBM10" evidence="5">
    <location>
        <begin position="101"/>
        <end position="136"/>
    </location>
</feature>
<sequence length="420" mass="48789">MKMYLKNLSIFLIALKLVSSNNDKEGFMNRYSFCTSTTKVEYRDDIGSWGFENGKWCLLKNSVYKDYLYCKSDTPITMEIDENGDAWGVEMKKWCYIEPHKMHPYFNQYKICPDENEYSRDDGFVWGYTDDWCIIRQLEKDNTYDIEYPKCSLSPSDKYKIEEGYLWGVENDDWCYYYEIPNCHAKFVIVEKDNDNLYSKEDGKFCIITDIKPNDGCKGYGYKCCDLQETNTVIESDAFNNFYGKNDNNEICIFDFYPQNCPKSSYLIKSTDNNNYYGSNGNKPCILNSFTTSGCRNTFYNCCDTTKTTDIINYDDYGNLYGKDKNGQICIFEEIIGCNGTGLPCCKETTKVVKKVKTSSGEYRNFGKENNKLCLFNPNKCWAKEYGYDCCKSKNVNVEYSFSSTERFGFENGVLCGILN</sequence>
<evidence type="ECO:0000259" key="5">
    <source>
        <dbReference type="PROSITE" id="PS51763"/>
    </source>
</evidence>
<dbReference type="Gene3D" id="3.90.1220.10">
    <property type="entry name" value="Cellulose docking domain, dockering"/>
    <property type="match status" value="3"/>
</dbReference>
<reference evidence="6 7" key="1">
    <citation type="submission" date="2016-08" db="EMBL/GenBank/DDBJ databases">
        <title>A Parts List for Fungal Cellulosomes Revealed by Comparative Genomics.</title>
        <authorList>
            <consortium name="DOE Joint Genome Institute"/>
            <person name="Haitjema C.H."/>
            <person name="Gilmore S.P."/>
            <person name="Henske J.K."/>
            <person name="Solomon K.V."/>
            <person name="De Groot R."/>
            <person name="Kuo A."/>
            <person name="Mondo S.J."/>
            <person name="Salamov A.A."/>
            <person name="Labutti K."/>
            <person name="Zhao Z."/>
            <person name="Chiniquy J."/>
            <person name="Barry K."/>
            <person name="Brewer H.M."/>
            <person name="Purvine S.O."/>
            <person name="Wright A.T."/>
            <person name="Boxma B."/>
            <person name="Van Alen T."/>
            <person name="Hackstein J.H."/>
            <person name="Baker S.E."/>
            <person name="Grigoriev I.V."/>
            <person name="O'Malley M.A."/>
        </authorList>
    </citation>
    <scope>NUCLEOTIDE SEQUENCE [LARGE SCALE GENOMIC DNA]</scope>
    <source>
        <strain evidence="6 7">S4</strain>
    </source>
</reference>
<dbReference type="InterPro" id="IPR002883">
    <property type="entry name" value="CBM10/Dockerin_dom"/>
</dbReference>
<organism evidence="6 7">
    <name type="scientific">Anaeromyces robustus</name>
    <dbReference type="NCBI Taxonomy" id="1754192"/>
    <lineage>
        <taxon>Eukaryota</taxon>
        <taxon>Fungi</taxon>
        <taxon>Fungi incertae sedis</taxon>
        <taxon>Chytridiomycota</taxon>
        <taxon>Chytridiomycota incertae sedis</taxon>
        <taxon>Neocallimastigomycetes</taxon>
        <taxon>Neocallimastigales</taxon>
        <taxon>Neocallimastigaceae</taxon>
        <taxon>Anaeromyces</taxon>
    </lineage>
</organism>
<dbReference type="Pfam" id="PF02013">
    <property type="entry name" value="CBM_10"/>
    <property type="match status" value="1"/>
</dbReference>
<comment type="caution">
    <text evidence="6">The sequence shown here is derived from an EMBL/GenBank/DDBJ whole genome shotgun (WGS) entry which is preliminary data.</text>
</comment>
<name>A0A1Y1XFX8_9FUNG</name>
<dbReference type="Proteomes" id="UP000193944">
    <property type="component" value="Unassembled WGS sequence"/>
</dbReference>
<gene>
    <name evidence="6" type="ORF">BCR32DRAFT_276930</name>
</gene>
<evidence type="ECO:0000256" key="4">
    <source>
        <dbReference type="SAM" id="SignalP"/>
    </source>
</evidence>
<protein>
    <recommendedName>
        <fullName evidence="5">CBM10 domain-containing protein</fullName>
    </recommendedName>
</protein>
<proteinExistence type="predicted"/>
<evidence type="ECO:0000256" key="2">
    <source>
        <dbReference type="ARBA" id="ARBA00022737"/>
    </source>
</evidence>